<keyword evidence="2" id="KW-1185">Reference proteome</keyword>
<comment type="caution">
    <text evidence="1">The sequence shown here is derived from an EMBL/GenBank/DDBJ whole genome shotgun (WGS) entry which is preliminary data.</text>
</comment>
<reference evidence="1 2" key="1">
    <citation type="submission" date="2023-03" db="EMBL/GenBank/DDBJ databases">
        <title>High recombination rates correlate with genetic variation in Cardiocondyla obscurior ants.</title>
        <authorList>
            <person name="Errbii M."/>
        </authorList>
    </citation>
    <scope>NUCLEOTIDE SEQUENCE [LARGE SCALE GENOMIC DNA]</scope>
    <source>
        <strain evidence="1">Alpha-2009</strain>
        <tissue evidence="1">Whole body</tissue>
    </source>
</reference>
<dbReference type="EMBL" id="JADYXP020000002">
    <property type="protein sequence ID" value="KAL0130579.1"/>
    <property type="molecule type" value="Genomic_DNA"/>
</dbReference>
<evidence type="ECO:0000313" key="2">
    <source>
        <dbReference type="Proteomes" id="UP001430953"/>
    </source>
</evidence>
<proteinExistence type="predicted"/>
<name>A0AAW2GTG7_9HYME</name>
<dbReference type="AlphaFoldDB" id="A0AAW2GTG7"/>
<gene>
    <name evidence="1" type="ORF">PUN28_002309</name>
</gene>
<protein>
    <submittedName>
        <fullName evidence="1">Uncharacterized protein</fullName>
    </submittedName>
</protein>
<evidence type="ECO:0000313" key="1">
    <source>
        <dbReference type="EMBL" id="KAL0130579.1"/>
    </source>
</evidence>
<dbReference type="Proteomes" id="UP001430953">
    <property type="component" value="Unassembled WGS sequence"/>
</dbReference>
<sequence>MERIHILLSSLRHRKRKASLITTTQSTAVNHVKYTRICGYAPQTRVIEIVQFYFLLQPKVPENDMCPLKFCRLTFQIFMLFTPLTIKYIIRTYVSLVICAFLINV</sequence>
<accession>A0AAW2GTG7</accession>
<organism evidence="1 2">
    <name type="scientific">Cardiocondyla obscurior</name>
    <dbReference type="NCBI Taxonomy" id="286306"/>
    <lineage>
        <taxon>Eukaryota</taxon>
        <taxon>Metazoa</taxon>
        <taxon>Ecdysozoa</taxon>
        <taxon>Arthropoda</taxon>
        <taxon>Hexapoda</taxon>
        <taxon>Insecta</taxon>
        <taxon>Pterygota</taxon>
        <taxon>Neoptera</taxon>
        <taxon>Endopterygota</taxon>
        <taxon>Hymenoptera</taxon>
        <taxon>Apocrita</taxon>
        <taxon>Aculeata</taxon>
        <taxon>Formicoidea</taxon>
        <taxon>Formicidae</taxon>
        <taxon>Myrmicinae</taxon>
        <taxon>Cardiocondyla</taxon>
    </lineage>
</organism>